<evidence type="ECO:0000256" key="3">
    <source>
        <dbReference type="ARBA" id="ARBA00022777"/>
    </source>
</evidence>
<dbReference type="InterPro" id="IPR011009">
    <property type="entry name" value="Kinase-like_dom_sf"/>
</dbReference>
<evidence type="ECO:0000256" key="1">
    <source>
        <dbReference type="ARBA" id="ARBA00022679"/>
    </source>
</evidence>
<dbReference type="GO" id="GO:0005524">
    <property type="term" value="F:ATP binding"/>
    <property type="evidence" value="ECO:0007669"/>
    <property type="project" value="UniProtKB-KW"/>
</dbReference>
<feature type="transmembrane region" description="Helical" evidence="6">
    <location>
        <begin position="477"/>
        <end position="499"/>
    </location>
</feature>
<reference evidence="8 9" key="1">
    <citation type="submission" date="2020-05" db="EMBL/GenBank/DDBJ databases">
        <title>Bremerella alba sp. nov., a novel planctomycete isolated from the surface of the macroalga Fucus spiralis.</title>
        <authorList>
            <person name="Godinho O."/>
            <person name="Botelho R."/>
            <person name="Albuquerque L."/>
            <person name="Wiegand S."/>
            <person name="Da Costa M.S."/>
            <person name="Lobo-Da-Cunha A."/>
            <person name="Jogler C."/>
            <person name="Lage O.M."/>
        </authorList>
    </citation>
    <scope>NUCLEOTIDE SEQUENCE [LARGE SCALE GENOMIC DNA]</scope>
    <source>
        <strain evidence="8 9">FF15</strain>
    </source>
</reference>
<dbReference type="Pfam" id="PF00069">
    <property type="entry name" value="Pkinase"/>
    <property type="match status" value="1"/>
</dbReference>
<dbReference type="GO" id="GO:0004674">
    <property type="term" value="F:protein serine/threonine kinase activity"/>
    <property type="evidence" value="ECO:0007669"/>
    <property type="project" value="UniProtKB-EC"/>
</dbReference>
<proteinExistence type="predicted"/>
<evidence type="ECO:0000259" key="7">
    <source>
        <dbReference type="PROSITE" id="PS50011"/>
    </source>
</evidence>
<keyword evidence="6" id="KW-0812">Transmembrane</keyword>
<accession>A0A7V8V7K8</accession>
<dbReference type="PANTHER" id="PTHR43289:SF6">
    <property type="entry name" value="SERINE_THREONINE-PROTEIN KINASE NEKL-3"/>
    <property type="match status" value="1"/>
</dbReference>
<evidence type="ECO:0000313" key="8">
    <source>
        <dbReference type="EMBL" id="MBA2116156.1"/>
    </source>
</evidence>
<dbReference type="Proteomes" id="UP000551616">
    <property type="component" value="Unassembled WGS sequence"/>
</dbReference>
<keyword evidence="9" id="KW-1185">Reference proteome</keyword>
<feature type="compositionally biased region" description="Basic and acidic residues" evidence="5">
    <location>
        <begin position="688"/>
        <end position="698"/>
    </location>
</feature>
<sequence length="796" mass="88348">MTTDPNLERLQQIFLAAMEIPEQQRDRWLEKECGTDATLLQNVRSLLGHANANNDPLEQSPDKAIADFTLTDPDAPIHSQLSIDDDVSVDCEQFLSKLSEVGILSQAELDSVSDHRPEQSEMPDPRTLAAQLVQEGKLTQYQATALLRGEPELLIDKYLIVDLIDVGGMGMVFKAIHRSMDRVVAVKIISPKMLGSSDHVKRFRREVRVAATLEHPNVVRSYDADESRGINFLVMEYVRGKNLRQIIRESGPMSLSQAVDSIRQAAVGLDYAHQHGVIHRDIKPGNLLLNTQDTIKILDLGLAHVDESLMQFDKSGVHRRDSSLAESEITTAGMVLGTASFMAPEQSLNSHLVDARTDVYSLGCTLFYLLTGDPVYQGDTVFQVLVRHRESEIPIICEIRADVPQSVNAVFQQMVAKEPADRFQSMQEVVEAIDACNITAPNPKPSRLSRDRAENVQERADRPASTIPSITSRNRSMLIGVLSVLALTIFLALILSPIFMPQRYGKSSENSPTLTESIAAADLLATGDWTWRIQENLGPIVNSKHFELSADMTDDGCTIVFSSTRDQLRPGDRDLWISTRDSVDEEWSAAVRLPAAINTVGNSEQLPNISGDGLTLRFRRGASNMLSTRTSQSQPWSESIPDPWATRSFRDYTLTKDGLTQVRPITRPQEEGTDVRSFLLISRRSSTDKPFGEVREDPLPNEAQPVGLGSLSNDGRIFVYPMDIDSSEGGKDYRLFYVTRQDWGEPWSTPQRVFPNAKTGSGLSSLVQDSKALLLITGREGGLGGSDIWLSRLEKK</sequence>
<keyword evidence="3 8" id="KW-0418">Kinase</keyword>
<keyword evidence="6" id="KW-1133">Transmembrane helix</keyword>
<evidence type="ECO:0000313" key="9">
    <source>
        <dbReference type="Proteomes" id="UP000551616"/>
    </source>
</evidence>
<dbReference type="PANTHER" id="PTHR43289">
    <property type="entry name" value="MITOGEN-ACTIVATED PROTEIN KINASE KINASE KINASE 20-RELATED"/>
    <property type="match status" value="1"/>
</dbReference>
<keyword evidence="1 8" id="KW-0808">Transferase</keyword>
<dbReference type="EMBL" id="JABRWO010000009">
    <property type="protein sequence ID" value="MBA2116156.1"/>
    <property type="molecule type" value="Genomic_DNA"/>
</dbReference>
<dbReference type="SUPFAM" id="SSF56112">
    <property type="entry name" value="Protein kinase-like (PK-like)"/>
    <property type="match status" value="1"/>
</dbReference>
<feature type="region of interest" description="Disordered" evidence="5">
    <location>
        <begin position="440"/>
        <end position="468"/>
    </location>
</feature>
<evidence type="ECO:0000256" key="5">
    <source>
        <dbReference type="SAM" id="MobiDB-lite"/>
    </source>
</evidence>
<organism evidence="8 9">
    <name type="scientific">Bremerella alba</name>
    <dbReference type="NCBI Taxonomy" id="980252"/>
    <lineage>
        <taxon>Bacteria</taxon>
        <taxon>Pseudomonadati</taxon>
        <taxon>Planctomycetota</taxon>
        <taxon>Planctomycetia</taxon>
        <taxon>Pirellulales</taxon>
        <taxon>Pirellulaceae</taxon>
        <taxon>Bremerella</taxon>
    </lineage>
</organism>
<evidence type="ECO:0000256" key="6">
    <source>
        <dbReference type="SAM" id="Phobius"/>
    </source>
</evidence>
<evidence type="ECO:0000256" key="2">
    <source>
        <dbReference type="ARBA" id="ARBA00022741"/>
    </source>
</evidence>
<dbReference type="InterPro" id="IPR000719">
    <property type="entry name" value="Prot_kinase_dom"/>
</dbReference>
<dbReference type="Gene3D" id="3.30.200.20">
    <property type="entry name" value="Phosphorylase Kinase, domain 1"/>
    <property type="match status" value="1"/>
</dbReference>
<name>A0A7V8V7K8_9BACT</name>
<protein>
    <submittedName>
        <fullName evidence="8">Serine/threonine-protein kinase PknD</fullName>
        <ecNumber evidence="8">2.7.11.1</ecNumber>
    </submittedName>
</protein>
<dbReference type="Gene3D" id="1.10.510.10">
    <property type="entry name" value="Transferase(Phosphotransferase) domain 1"/>
    <property type="match status" value="1"/>
</dbReference>
<feature type="compositionally biased region" description="Basic and acidic residues" evidence="5">
    <location>
        <begin position="448"/>
        <end position="462"/>
    </location>
</feature>
<keyword evidence="2" id="KW-0547">Nucleotide-binding</keyword>
<dbReference type="AlphaFoldDB" id="A0A7V8V7K8"/>
<dbReference type="CDD" id="cd14014">
    <property type="entry name" value="STKc_PknB_like"/>
    <property type="match status" value="1"/>
</dbReference>
<feature type="domain" description="Protein kinase" evidence="7">
    <location>
        <begin position="158"/>
        <end position="433"/>
    </location>
</feature>
<dbReference type="PROSITE" id="PS50011">
    <property type="entry name" value="PROTEIN_KINASE_DOM"/>
    <property type="match status" value="1"/>
</dbReference>
<dbReference type="InterPro" id="IPR008271">
    <property type="entry name" value="Ser/Thr_kinase_AS"/>
</dbReference>
<feature type="region of interest" description="Disordered" evidence="5">
    <location>
        <begin position="688"/>
        <end position="707"/>
    </location>
</feature>
<keyword evidence="4" id="KW-0067">ATP-binding</keyword>
<dbReference type="PROSITE" id="PS00108">
    <property type="entry name" value="PROTEIN_KINASE_ST"/>
    <property type="match status" value="1"/>
</dbReference>
<comment type="caution">
    <text evidence="8">The sequence shown here is derived from an EMBL/GenBank/DDBJ whole genome shotgun (WGS) entry which is preliminary data.</text>
</comment>
<evidence type="ECO:0000256" key="4">
    <source>
        <dbReference type="ARBA" id="ARBA00022840"/>
    </source>
</evidence>
<dbReference type="RefSeq" id="WP_207397579.1">
    <property type="nucleotide sequence ID" value="NZ_JABRWO010000009.1"/>
</dbReference>
<dbReference type="EC" id="2.7.11.1" evidence="8"/>
<keyword evidence="6" id="KW-0472">Membrane</keyword>
<dbReference type="SMART" id="SM00220">
    <property type="entry name" value="S_TKc"/>
    <property type="match status" value="1"/>
</dbReference>
<gene>
    <name evidence="8" type="primary">pknD_16</name>
    <name evidence="8" type="ORF">HOV93_33450</name>
</gene>